<keyword evidence="1" id="KW-1133">Transmembrane helix</keyword>
<feature type="transmembrane region" description="Helical" evidence="1">
    <location>
        <begin position="175"/>
        <end position="200"/>
    </location>
</feature>
<feature type="transmembrane region" description="Helical" evidence="1">
    <location>
        <begin position="267"/>
        <end position="286"/>
    </location>
</feature>
<dbReference type="PANTHER" id="PTHR34978:SF3">
    <property type="entry name" value="SLR0241 PROTEIN"/>
    <property type="match status" value="1"/>
</dbReference>
<sequence>MIMTAFFHYLLFASFSLALCCVIYQVWLRHLSFHRWNRLFILSAILASLLLPFINRVYDVRVPVISDAGQGVRTLLNTTIHDSAPVMLPAYRPGLNMLDVLLGIYLAGVAIMCILLLMNLFRIYRLIHKKDREYYLGCMIIRSTGLNASFFWYIFLEEGMENKMILQHEMAHAYHWHSADLLVVELVKIFFWFNPAVYILSARLRALHEYEADEITAAVNDRREYAHFLLGMHEKAHYRLLHSSAAHPLKSRIKQLFTPKSSHMKKALYLLLIPCLLLAASGFSLIKKRLRNTHTSVSVSGAWNIETRESEEELIMEMRFRNDVVITPKVYDQFFKSALRDMAEKLLKYDVSMSHTTYERNGHVDQLGIKLTNMKDHREAGDEFSIPALADIDGCLIIGMNKKSGQLQVRASNRSVVEAYDMKGIINWNPFDKKC</sequence>
<reference evidence="3 4" key="1">
    <citation type="submission" date="2019-12" db="EMBL/GenBank/DDBJ databases">
        <title>Chitinophaga sp. strain ysch24 (GDMCC 1.1355), whole genome shotgun sequence.</title>
        <authorList>
            <person name="Zhang X."/>
        </authorList>
    </citation>
    <scope>NUCLEOTIDE SEQUENCE [LARGE SCALE GENOMIC DNA]</scope>
    <source>
        <strain evidence="4">ysch24</strain>
    </source>
</reference>
<evidence type="ECO:0000313" key="4">
    <source>
        <dbReference type="Proteomes" id="UP000461730"/>
    </source>
</evidence>
<organism evidence="3 4">
    <name type="scientific">Chitinophaga tropicalis</name>
    <dbReference type="NCBI Taxonomy" id="2683588"/>
    <lineage>
        <taxon>Bacteria</taxon>
        <taxon>Pseudomonadati</taxon>
        <taxon>Bacteroidota</taxon>
        <taxon>Chitinophagia</taxon>
        <taxon>Chitinophagales</taxon>
        <taxon>Chitinophagaceae</taxon>
        <taxon>Chitinophaga</taxon>
    </lineage>
</organism>
<feature type="transmembrane region" description="Helical" evidence="1">
    <location>
        <begin position="133"/>
        <end position="155"/>
    </location>
</feature>
<evidence type="ECO:0000259" key="2">
    <source>
        <dbReference type="Pfam" id="PF05569"/>
    </source>
</evidence>
<feature type="transmembrane region" description="Helical" evidence="1">
    <location>
        <begin position="6"/>
        <end position="27"/>
    </location>
</feature>
<keyword evidence="1" id="KW-0472">Membrane</keyword>
<feature type="transmembrane region" description="Helical" evidence="1">
    <location>
        <begin position="39"/>
        <end position="58"/>
    </location>
</feature>
<evidence type="ECO:0000256" key="1">
    <source>
        <dbReference type="SAM" id="Phobius"/>
    </source>
</evidence>
<dbReference type="Pfam" id="PF05569">
    <property type="entry name" value="Peptidase_M56"/>
    <property type="match status" value="1"/>
</dbReference>
<accession>A0A7K1TX25</accession>
<keyword evidence="1" id="KW-0812">Transmembrane</keyword>
<evidence type="ECO:0000313" key="3">
    <source>
        <dbReference type="EMBL" id="MVT06661.1"/>
    </source>
</evidence>
<dbReference type="CDD" id="cd07341">
    <property type="entry name" value="M56_BlaR1_MecR1_like"/>
    <property type="match status" value="1"/>
</dbReference>
<protein>
    <recommendedName>
        <fullName evidence="2">Peptidase M56 domain-containing protein</fullName>
    </recommendedName>
</protein>
<dbReference type="PANTHER" id="PTHR34978">
    <property type="entry name" value="POSSIBLE SENSOR-TRANSDUCER PROTEIN BLAR"/>
    <property type="match status" value="1"/>
</dbReference>
<dbReference type="InterPro" id="IPR008756">
    <property type="entry name" value="Peptidase_M56"/>
</dbReference>
<dbReference type="InterPro" id="IPR052173">
    <property type="entry name" value="Beta-lactam_resp_regulator"/>
</dbReference>
<name>A0A7K1TX25_9BACT</name>
<dbReference type="Proteomes" id="UP000461730">
    <property type="component" value="Unassembled WGS sequence"/>
</dbReference>
<keyword evidence="4" id="KW-1185">Reference proteome</keyword>
<dbReference type="AlphaFoldDB" id="A0A7K1TX25"/>
<feature type="domain" description="Peptidase M56" evidence="2">
    <location>
        <begin position="159"/>
        <end position="255"/>
    </location>
</feature>
<feature type="transmembrane region" description="Helical" evidence="1">
    <location>
        <begin position="100"/>
        <end position="121"/>
    </location>
</feature>
<gene>
    <name evidence="3" type="ORF">GO493_00200</name>
</gene>
<dbReference type="EMBL" id="WRXN01000001">
    <property type="protein sequence ID" value="MVT06661.1"/>
    <property type="molecule type" value="Genomic_DNA"/>
</dbReference>
<proteinExistence type="predicted"/>
<comment type="caution">
    <text evidence="3">The sequence shown here is derived from an EMBL/GenBank/DDBJ whole genome shotgun (WGS) entry which is preliminary data.</text>
</comment>